<proteinExistence type="predicted"/>
<accession>A0A9P4GB42</accession>
<dbReference type="RefSeq" id="XP_040784903.1">
    <property type="nucleotide sequence ID" value="XM_040927069.1"/>
</dbReference>
<dbReference type="EMBL" id="ML976618">
    <property type="protein sequence ID" value="KAF1842340.1"/>
    <property type="molecule type" value="Genomic_DNA"/>
</dbReference>
<evidence type="ECO:0000313" key="1">
    <source>
        <dbReference type="EMBL" id="KAF1842340.1"/>
    </source>
</evidence>
<gene>
    <name evidence="1" type="ORF">K460DRAFT_182647</name>
</gene>
<dbReference type="AlphaFoldDB" id="A0A9P4GB42"/>
<comment type="caution">
    <text evidence="1">The sequence shown here is derived from an EMBL/GenBank/DDBJ whole genome shotgun (WGS) entry which is preliminary data.</text>
</comment>
<sequence>MLLDPDPRILTLVETMMLLNAGARAHYARSWSQPSVFEGTTSAKSIPIMFECRDKSTGPLLTRTYQNAEASGSKTRVPEKIDRRHFSPRSVTLAPSSLPLYAFPLPRLWTFLSVSHHQPGKLWVKPRGLACSGFDINVACVGTLTRLPAHLPVNDAGLASSLIDGVSKPMCINQEDGAYSYRLRIFPAW</sequence>
<protein>
    <submittedName>
        <fullName evidence="1">Uncharacterized protein</fullName>
    </submittedName>
</protein>
<evidence type="ECO:0000313" key="2">
    <source>
        <dbReference type="Proteomes" id="UP000800039"/>
    </source>
</evidence>
<dbReference type="Proteomes" id="UP000800039">
    <property type="component" value="Unassembled WGS sequence"/>
</dbReference>
<organism evidence="1 2">
    <name type="scientific">Cucurbitaria berberidis CBS 394.84</name>
    <dbReference type="NCBI Taxonomy" id="1168544"/>
    <lineage>
        <taxon>Eukaryota</taxon>
        <taxon>Fungi</taxon>
        <taxon>Dikarya</taxon>
        <taxon>Ascomycota</taxon>
        <taxon>Pezizomycotina</taxon>
        <taxon>Dothideomycetes</taxon>
        <taxon>Pleosporomycetidae</taxon>
        <taxon>Pleosporales</taxon>
        <taxon>Pleosporineae</taxon>
        <taxon>Cucurbitariaceae</taxon>
        <taxon>Cucurbitaria</taxon>
    </lineage>
</organism>
<name>A0A9P4GB42_9PLEO</name>
<dbReference type="GeneID" id="63844321"/>
<reference evidence="1" key="1">
    <citation type="submission" date="2020-01" db="EMBL/GenBank/DDBJ databases">
        <authorList>
            <consortium name="DOE Joint Genome Institute"/>
            <person name="Haridas S."/>
            <person name="Albert R."/>
            <person name="Binder M."/>
            <person name="Bloem J."/>
            <person name="Labutti K."/>
            <person name="Salamov A."/>
            <person name="Andreopoulos B."/>
            <person name="Baker S.E."/>
            <person name="Barry K."/>
            <person name="Bills G."/>
            <person name="Bluhm B.H."/>
            <person name="Cannon C."/>
            <person name="Castanera R."/>
            <person name="Culley D.E."/>
            <person name="Daum C."/>
            <person name="Ezra D."/>
            <person name="Gonzalez J.B."/>
            <person name="Henrissat B."/>
            <person name="Kuo A."/>
            <person name="Liang C."/>
            <person name="Lipzen A."/>
            <person name="Lutzoni F."/>
            <person name="Magnuson J."/>
            <person name="Mondo S."/>
            <person name="Nolan M."/>
            <person name="Ohm R."/>
            <person name="Pangilinan J."/>
            <person name="Park H.-J."/>
            <person name="Ramirez L."/>
            <person name="Alfaro M."/>
            <person name="Sun H."/>
            <person name="Tritt A."/>
            <person name="Yoshinaga Y."/>
            <person name="Zwiers L.-H."/>
            <person name="Turgeon B.G."/>
            <person name="Goodwin S.B."/>
            <person name="Spatafora J.W."/>
            <person name="Crous P.W."/>
            <person name="Grigoriev I.V."/>
        </authorList>
    </citation>
    <scope>NUCLEOTIDE SEQUENCE</scope>
    <source>
        <strain evidence="1">CBS 394.84</strain>
    </source>
</reference>
<keyword evidence="2" id="KW-1185">Reference proteome</keyword>